<dbReference type="Gene3D" id="3.40.50.300">
    <property type="entry name" value="P-loop containing nucleotide triphosphate hydrolases"/>
    <property type="match status" value="1"/>
</dbReference>
<organism evidence="6 7">
    <name type="scientific">Candidatus Segetimicrobium genomatis</name>
    <dbReference type="NCBI Taxonomy" id="2569760"/>
    <lineage>
        <taxon>Bacteria</taxon>
        <taxon>Bacillati</taxon>
        <taxon>Candidatus Sysuimicrobiota</taxon>
        <taxon>Candidatus Sysuimicrobiia</taxon>
        <taxon>Candidatus Sysuimicrobiales</taxon>
        <taxon>Candidatus Segetimicrobiaceae</taxon>
        <taxon>Candidatus Segetimicrobium</taxon>
    </lineage>
</organism>
<dbReference type="Pfam" id="PF00005">
    <property type="entry name" value="ABC_tran"/>
    <property type="match status" value="1"/>
</dbReference>
<evidence type="ECO:0000256" key="3">
    <source>
        <dbReference type="ARBA" id="ARBA00022741"/>
    </source>
</evidence>
<evidence type="ECO:0000256" key="2">
    <source>
        <dbReference type="ARBA" id="ARBA00022448"/>
    </source>
</evidence>
<dbReference type="GO" id="GO:0016887">
    <property type="term" value="F:ATP hydrolysis activity"/>
    <property type="evidence" value="ECO:0007669"/>
    <property type="project" value="InterPro"/>
</dbReference>
<name>A0A537KZZ6_9BACT</name>
<comment type="similarity">
    <text evidence="1">Belongs to the ABC transporter superfamily.</text>
</comment>
<keyword evidence="2" id="KW-0813">Transport</keyword>
<dbReference type="InterPro" id="IPR050763">
    <property type="entry name" value="ABC_transporter_ATP-binding"/>
</dbReference>
<dbReference type="GO" id="GO:0005524">
    <property type="term" value="F:ATP binding"/>
    <property type="evidence" value="ECO:0007669"/>
    <property type="project" value="UniProtKB-KW"/>
</dbReference>
<dbReference type="EMBL" id="VBAL01000101">
    <property type="protein sequence ID" value="TMJ01301.1"/>
    <property type="molecule type" value="Genomic_DNA"/>
</dbReference>
<proteinExistence type="inferred from homology"/>
<sequence>MSSGAAMEYSVQATGLTKRFGNFTAVDHISFEIRPGEIWGFLGPNGAGKSTTIRMLCGIQDPSEGSATVLGYDVRRDPEAIKARIGYMSQRFSLWGDLTVRENLEFYAGVYGLDASTNRQQVDKWLERSGLTDRQHGVAATLSVGFRQRLALGCAVLHRPQMVFLDEPTAGVDPVSRRQFWDLIDRFAEEGTTIMVTTHYMDEAEHCDRLAFIAGGRIITQGTPAQIKREQMPGIVLEIRTDRPVEALAALYQHPAVREAALYGVAIHAVVDRQESAPSVAASLQDHGFAVLGIEPIPPTLEDVFVALAESNQGATA</sequence>
<keyword evidence="3" id="KW-0547">Nucleotide-binding</keyword>
<dbReference type="InterPro" id="IPR027417">
    <property type="entry name" value="P-loop_NTPase"/>
</dbReference>
<evidence type="ECO:0000256" key="1">
    <source>
        <dbReference type="ARBA" id="ARBA00005417"/>
    </source>
</evidence>
<feature type="domain" description="ABC transporter" evidence="5">
    <location>
        <begin position="11"/>
        <end position="240"/>
    </location>
</feature>
<dbReference type="PROSITE" id="PS50893">
    <property type="entry name" value="ABC_TRANSPORTER_2"/>
    <property type="match status" value="1"/>
</dbReference>
<dbReference type="Proteomes" id="UP000319353">
    <property type="component" value="Unassembled WGS sequence"/>
</dbReference>
<evidence type="ECO:0000259" key="5">
    <source>
        <dbReference type="PROSITE" id="PS50893"/>
    </source>
</evidence>
<dbReference type="InterPro" id="IPR003593">
    <property type="entry name" value="AAA+_ATPase"/>
</dbReference>
<dbReference type="InterPro" id="IPR003439">
    <property type="entry name" value="ABC_transporter-like_ATP-bd"/>
</dbReference>
<gene>
    <name evidence="6" type="ORF">E6H01_08045</name>
</gene>
<dbReference type="CDD" id="cd03230">
    <property type="entry name" value="ABC_DR_subfamily_A"/>
    <property type="match status" value="1"/>
</dbReference>
<dbReference type="AlphaFoldDB" id="A0A537KZZ6"/>
<dbReference type="PANTHER" id="PTHR42711:SF5">
    <property type="entry name" value="ABC TRANSPORTER ATP-BINDING PROTEIN NATA"/>
    <property type="match status" value="1"/>
</dbReference>
<accession>A0A537KZZ6</accession>
<dbReference type="PANTHER" id="PTHR42711">
    <property type="entry name" value="ABC TRANSPORTER ATP-BINDING PROTEIN"/>
    <property type="match status" value="1"/>
</dbReference>
<evidence type="ECO:0000256" key="4">
    <source>
        <dbReference type="ARBA" id="ARBA00022840"/>
    </source>
</evidence>
<evidence type="ECO:0000313" key="7">
    <source>
        <dbReference type="Proteomes" id="UP000319353"/>
    </source>
</evidence>
<evidence type="ECO:0000313" key="6">
    <source>
        <dbReference type="EMBL" id="TMJ01301.1"/>
    </source>
</evidence>
<comment type="caution">
    <text evidence="6">The sequence shown here is derived from an EMBL/GenBank/DDBJ whole genome shotgun (WGS) entry which is preliminary data.</text>
</comment>
<dbReference type="SUPFAM" id="SSF52540">
    <property type="entry name" value="P-loop containing nucleoside triphosphate hydrolases"/>
    <property type="match status" value="1"/>
</dbReference>
<reference evidence="6 7" key="1">
    <citation type="journal article" date="2019" name="Nat. Microbiol.">
        <title>Mediterranean grassland soil C-N compound turnover is dependent on rainfall and depth, and is mediated by genomically divergent microorganisms.</title>
        <authorList>
            <person name="Diamond S."/>
            <person name="Andeer P.F."/>
            <person name="Li Z."/>
            <person name="Crits-Christoph A."/>
            <person name="Burstein D."/>
            <person name="Anantharaman K."/>
            <person name="Lane K.R."/>
            <person name="Thomas B.C."/>
            <person name="Pan C."/>
            <person name="Northen T.R."/>
            <person name="Banfield J.F."/>
        </authorList>
    </citation>
    <scope>NUCLEOTIDE SEQUENCE [LARGE SCALE GENOMIC DNA]</scope>
    <source>
        <strain evidence="6">NP_4</strain>
    </source>
</reference>
<protein>
    <submittedName>
        <fullName evidence="6">ABC transporter ATP-binding protein</fullName>
    </submittedName>
</protein>
<keyword evidence="4 6" id="KW-0067">ATP-binding</keyword>
<dbReference type="SMART" id="SM00382">
    <property type="entry name" value="AAA"/>
    <property type="match status" value="1"/>
</dbReference>